<dbReference type="PANTHER" id="PTHR45931:SF3">
    <property type="entry name" value="RING ZINC FINGER-CONTAINING PROTEIN"/>
    <property type="match status" value="1"/>
</dbReference>
<dbReference type="GO" id="GO:0008270">
    <property type="term" value="F:zinc ion binding"/>
    <property type="evidence" value="ECO:0007669"/>
    <property type="project" value="UniProtKB-KW"/>
</dbReference>
<reference evidence="6" key="1">
    <citation type="submission" date="2022-10" db="EMBL/GenBank/DDBJ databases">
        <authorList>
            <person name="Chen Y."/>
            <person name="Dougan E. K."/>
            <person name="Chan C."/>
            <person name="Rhodes N."/>
            <person name="Thang M."/>
        </authorList>
    </citation>
    <scope>NUCLEOTIDE SEQUENCE</scope>
</reference>
<dbReference type="SUPFAM" id="SSF57850">
    <property type="entry name" value="RING/U-box"/>
    <property type="match status" value="1"/>
</dbReference>
<evidence type="ECO:0000313" key="6">
    <source>
        <dbReference type="EMBL" id="CAI3997928.1"/>
    </source>
</evidence>
<dbReference type="Pfam" id="PF13639">
    <property type="entry name" value="zf-RING_2"/>
    <property type="match status" value="1"/>
</dbReference>
<gene>
    <name evidence="6" type="ORF">C1SCF055_LOCUS24266</name>
</gene>
<keyword evidence="1" id="KW-0479">Metal-binding</keyword>
<dbReference type="EMBL" id="CAMXCT030002398">
    <property type="protein sequence ID" value="CAL4785240.1"/>
    <property type="molecule type" value="Genomic_DNA"/>
</dbReference>
<dbReference type="Proteomes" id="UP001152797">
    <property type="component" value="Unassembled WGS sequence"/>
</dbReference>
<evidence type="ECO:0000259" key="5">
    <source>
        <dbReference type="PROSITE" id="PS50089"/>
    </source>
</evidence>
<dbReference type="AlphaFoldDB" id="A0A9P1CVX3"/>
<dbReference type="PROSITE" id="PS50089">
    <property type="entry name" value="ZF_RING_2"/>
    <property type="match status" value="1"/>
</dbReference>
<protein>
    <submittedName>
        <fullName evidence="7">E3 ubiquitin-protein ligase MPSR1 (Protei n MISFOLDED PROTEIN SENSING RING E3 LIGASE 1) (RING-type E3 ubiquitin transferase MPSR1)</fullName>
    </submittedName>
</protein>
<keyword evidence="2 4" id="KW-0863">Zinc-finger</keyword>
<evidence type="ECO:0000256" key="3">
    <source>
        <dbReference type="ARBA" id="ARBA00022833"/>
    </source>
</evidence>
<reference evidence="7 8" key="2">
    <citation type="submission" date="2024-05" db="EMBL/GenBank/DDBJ databases">
        <authorList>
            <person name="Chen Y."/>
            <person name="Shah S."/>
            <person name="Dougan E. K."/>
            <person name="Thang M."/>
            <person name="Chan C."/>
        </authorList>
    </citation>
    <scope>NUCLEOTIDE SEQUENCE [LARGE SCALE GENOMIC DNA]</scope>
</reference>
<evidence type="ECO:0000256" key="4">
    <source>
        <dbReference type="PROSITE-ProRule" id="PRU00175"/>
    </source>
</evidence>
<dbReference type="InterPro" id="IPR051834">
    <property type="entry name" value="RING_finger_E3_ligase"/>
</dbReference>
<organism evidence="6">
    <name type="scientific">Cladocopium goreaui</name>
    <dbReference type="NCBI Taxonomy" id="2562237"/>
    <lineage>
        <taxon>Eukaryota</taxon>
        <taxon>Sar</taxon>
        <taxon>Alveolata</taxon>
        <taxon>Dinophyceae</taxon>
        <taxon>Suessiales</taxon>
        <taxon>Symbiodiniaceae</taxon>
        <taxon>Cladocopium</taxon>
    </lineage>
</organism>
<proteinExistence type="predicted"/>
<dbReference type="EMBL" id="CAMXCT010002398">
    <property type="protein sequence ID" value="CAI3997928.1"/>
    <property type="molecule type" value="Genomic_DNA"/>
</dbReference>
<dbReference type="CDD" id="cd16454">
    <property type="entry name" value="RING-H2_PA-TM-RING"/>
    <property type="match status" value="1"/>
</dbReference>
<feature type="non-terminal residue" evidence="6">
    <location>
        <position position="163"/>
    </location>
</feature>
<feature type="domain" description="RING-type" evidence="5">
    <location>
        <begin position="118"/>
        <end position="159"/>
    </location>
</feature>
<dbReference type="InterPro" id="IPR001841">
    <property type="entry name" value="Znf_RING"/>
</dbReference>
<accession>A0A9P1CVX3</accession>
<evidence type="ECO:0000256" key="2">
    <source>
        <dbReference type="ARBA" id="ARBA00022771"/>
    </source>
</evidence>
<evidence type="ECO:0000313" key="7">
    <source>
        <dbReference type="EMBL" id="CAL4785240.1"/>
    </source>
</evidence>
<sequence length="163" mass="17759">LQEVYYEGILHRSTPQDPAAAMISKHLGIRQIRQLRKKEPAAAPVAATPLAAPEAAPVTAVILEDADESFADGRILQVGEDSMLDLGEQDHICGVSSEVVRALPSYPLEELEKDAAPCTICQEAFAIGDMLKELPCQHRFHQGCIEKWLGVSTNCPVCNKILE</sequence>
<dbReference type="GO" id="GO:0061630">
    <property type="term" value="F:ubiquitin protein ligase activity"/>
    <property type="evidence" value="ECO:0007669"/>
    <property type="project" value="TreeGrafter"/>
</dbReference>
<dbReference type="OrthoDB" id="1302410at2759"/>
<evidence type="ECO:0000256" key="1">
    <source>
        <dbReference type="ARBA" id="ARBA00022723"/>
    </source>
</evidence>
<dbReference type="InterPro" id="IPR013083">
    <property type="entry name" value="Znf_RING/FYVE/PHD"/>
</dbReference>
<keyword evidence="8" id="KW-1185">Reference proteome</keyword>
<comment type="caution">
    <text evidence="6">The sequence shown here is derived from an EMBL/GenBank/DDBJ whole genome shotgun (WGS) entry which is preliminary data.</text>
</comment>
<dbReference type="SMART" id="SM00184">
    <property type="entry name" value="RING"/>
    <property type="match status" value="1"/>
</dbReference>
<dbReference type="EMBL" id="CAMXCT020002398">
    <property type="protein sequence ID" value="CAL1151303.1"/>
    <property type="molecule type" value="Genomic_DNA"/>
</dbReference>
<keyword evidence="3" id="KW-0862">Zinc</keyword>
<dbReference type="GO" id="GO:0005634">
    <property type="term" value="C:nucleus"/>
    <property type="evidence" value="ECO:0007669"/>
    <property type="project" value="TreeGrafter"/>
</dbReference>
<name>A0A9P1CVX3_9DINO</name>
<dbReference type="PANTHER" id="PTHR45931">
    <property type="entry name" value="SI:CH211-59O9.10"/>
    <property type="match status" value="1"/>
</dbReference>
<keyword evidence="7" id="KW-0808">Transferase</keyword>
<dbReference type="Gene3D" id="3.30.40.10">
    <property type="entry name" value="Zinc/RING finger domain, C3HC4 (zinc finger)"/>
    <property type="match status" value="1"/>
</dbReference>
<evidence type="ECO:0000313" key="8">
    <source>
        <dbReference type="Proteomes" id="UP001152797"/>
    </source>
</evidence>
<dbReference type="GO" id="GO:0006511">
    <property type="term" value="P:ubiquitin-dependent protein catabolic process"/>
    <property type="evidence" value="ECO:0007669"/>
    <property type="project" value="TreeGrafter"/>
</dbReference>